<gene>
    <name evidence="1" type="ORF">DIT97_25185</name>
</gene>
<evidence type="ECO:0000313" key="2">
    <source>
        <dbReference type="Proteomes" id="UP000263642"/>
    </source>
</evidence>
<name>A0A3D3RBC5_9PLAN</name>
<reference evidence="1 2" key="1">
    <citation type="journal article" date="2018" name="Nat. Biotechnol.">
        <title>A standardized bacterial taxonomy based on genome phylogeny substantially revises the tree of life.</title>
        <authorList>
            <person name="Parks D.H."/>
            <person name="Chuvochina M."/>
            <person name="Waite D.W."/>
            <person name="Rinke C."/>
            <person name="Skarshewski A."/>
            <person name="Chaumeil P.A."/>
            <person name="Hugenholtz P."/>
        </authorList>
    </citation>
    <scope>NUCLEOTIDE SEQUENCE [LARGE SCALE GENOMIC DNA]</scope>
    <source>
        <strain evidence="1">UBA9375</strain>
    </source>
</reference>
<organism evidence="1 2">
    <name type="scientific">Gimesia maris</name>
    <dbReference type="NCBI Taxonomy" id="122"/>
    <lineage>
        <taxon>Bacteria</taxon>
        <taxon>Pseudomonadati</taxon>
        <taxon>Planctomycetota</taxon>
        <taxon>Planctomycetia</taxon>
        <taxon>Planctomycetales</taxon>
        <taxon>Planctomycetaceae</taxon>
        <taxon>Gimesia</taxon>
    </lineage>
</organism>
<dbReference type="EMBL" id="DQAY01000150">
    <property type="protein sequence ID" value="HCO26154.1"/>
    <property type="molecule type" value="Genomic_DNA"/>
</dbReference>
<comment type="caution">
    <text evidence="1">The sequence shown here is derived from an EMBL/GenBank/DDBJ whole genome shotgun (WGS) entry which is preliminary data.</text>
</comment>
<dbReference type="SUPFAM" id="SSF101898">
    <property type="entry name" value="NHL repeat"/>
    <property type="match status" value="1"/>
</dbReference>
<accession>A0A3D3RBC5</accession>
<dbReference type="AlphaFoldDB" id="A0A3D3RBC5"/>
<dbReference type="Proteomes" id="UP000263642">
    <property type="component" value="Unassembled WGS sequence"/>
</dbReference>
<protein>
    <submittedName>
        <fullName evidence="1">Uncharacterized protein</fullName>
    </submittedName>
</protein>
<proteinExistence type="predicted"/>
<sequence>MFSRCEESTQKRLLQTILLTIKFQRITIDLSWWGGETLDFKFFKGTSLMIRSRLMKGTVSILALMLLLAGDPLLQAGVTKEAASKYLKDVQKGNPDFKSVGKITFGPGGLLVVADPAKATITVIDTHDVGPLKKLEQKVSKVDVAVASSLGVEPSQIDIADMAVNSLSGNVYLAVNRKTDGQAAILMIDAQGKVKNFDLSEVDYIQVALPGGKDSKIRNITGVALASDRLLAAAQSNEEFANKIYSIPLPLTHGTSADIYSAETYHVAHKRWETKAPIQSFVPYSNKGKNYIVGAFACTPIAKFPLDELQSGSKVKGTSVVELGSGNRPLDMLTYESDGKEWLLTNTFRFHWKKSMYGPSKWWGVRVNMDYLDAEDINEEAARRDVQQKTGPDGIEIVDQLSGAVHIDKLQKKEIVVLRDNDGHFDLEITELP</sequence>
<evidence type="ECO:0000313" key="1">
    <source>
        <dbReference type="EMBL" id="HCO26154.1"/>
    </source>
</evidence>